<evidence type="ECO:0000256" key="6">
    <source>
        <dbReference type="ARBA" id="ARBA00022643"/>
    </source>
</evidence>
<evidence type="ECO:0000256" key="4">
    <source>
        <dbReference type="ARBA" id="ARBA00012801"/>
    </source>
</evidence>
<dbReference type="InterPro" id="IPR019576">
    <property type="entry name" value="Pyridoxamine_oxidase_dimer_C"/>
</dbReference>
<dbReference type="Proteomes" id="UP000322899">
    <property type="component" value="Unassembled WGS sequence"/>
</dbReference>
<dbReference type="NCBIfam" id="NF004231">
    <property type="entry name" value="PRK05679.1"/>
    <property type="match status" value="1"/>
</dbReference>
<dbReference type="GO" id="GO:0008615">
    <property type="term" value="P:pyridoxine biosynthetic process"/>
    <property type="evidence" value="ECO:0007669"/>
    <property type="project" value="InterPro"/>
</dbReference>
<comment type="pathway">
    <text evidence="2">Cofactor metabolism; pyridoxal 5'-phosphate salvage; pyridoxal 5'-phosphate from pyridoxamine 5'-phosphate: step 1/1.</text>
</comment>
<dbReference type="EMBL" id="VLTO01000001">
    <property type="protein sequence ID" value="KAA0178342.1"/>
    <property type="molecule type" value="Genomic_DNA"/>
</dbReference>
<feature type="domain" description="Pyridoxamine 5'-phosphate oxidase N-terminal" evidence="8">
    <location>
        <begin position="254"/>
        <end position="370"/>
    </location>
</feature>
<keyword evidence="7" id="KW-0560">Oxidoreductase</keyword>
<feature type="domain" description="Pyridoxine 5'-phosphate oxidase dimerisation C-terminal" evidence="9">
    <location>
        <begin position="385"/>
        <end position="443"/>
    </location>
</feature>
<gene>
    <name evidence="10" type="ORF">FNF27_00192</name>
</gene>
<comment type="caution">
    <text evidence="10">The sequence shown here is derived from an EMBL/GenBank/DDBJ whole genome shotgun (WGS) entry which is preliminary data.</text>
</comment>
<evidence type="ECO:0000256" key="1">
    <source>
        <dbReference type="ARBA" id="ARBA00001917"/>
    </source>
</evidence>
<dbReference type="UniPathway" id="UPA01068">
    <property type="reaction ID" value="UER00304"/>
</dbReference>
<dbReference type="NCBIfam" id="TIGR00558">
    <property type="entry name" value="pdxH"/>
    <property type="match status" value="1"/>
</dbReference>
<keyword evidence="6" id="KW-0288">FMN</keyword>
<sequence>MAAKAPGPSPFALYCTAHLPAASLRWEGLSAASRVAVLTTVRSLCESRLGDRKGLLELAPEFELGNLERLAAGDKLLKLAKARAEHADECVAHDATVLEAMSGGALSGSALELAAGQRHQLVCTLLQDCLTVLHNAAGISEALPTVGLAAADAAEAGTAAAAAAAGVAPALLSEAEAGAEDASLRELPPPPGPCEIVVETWAGGKGRPAESSAADSPTVAPLSEAVAAPDPLSQFAAWFAEAAAVSGGVPSEGQAVTLATSTPGGFPSARVVLLKQVDERGFVFFTNMRSRKGRELRRNPRAALMVHWPHTDPPRCVRVEGPVESLTPEESDAYFASRSRGSQVGAWASDQSTSLEGGRAALEASLAEAEARFAGGAEVPRPPHWGGVRVVPTAVEFWSNGASRLHDRLRFERQAGAGLAGGDEARADANMRSAAWRVSRLAP</sequence>
<dbReference type="InterPro" id="IPR000659">
    <property type="entry name" value="Pyridox_Oxase"/>
</dbReference>
<dbReference type="GO" id="GO:0010181">
    <property type="term" value="F:FMN binding"/>
    <property type="evidence" value="ECO:0007669"/>
    <property type="project" value="InterPro"/>
</dbReference>
<dbReference type="SUPFAM" id="SSF50475">
    <property type="entry name" value="FMN-binding split barrel"/>
    <property type="match status" value="1"/>
</dbReference>
<comment type="pathway">
    <text evidence="3">Cofactor metabolism; pyridoxal 5'-phosphate salvage; pyridoxal 5'-phosphate from pyridoxine 5'-phosphate: step 1/1.</text>
</comment>
<evidence type="ECO:0000259" key="8">
    <source>
        <dbReference type="Pfam" id="PF01243"/>
    </source>
</evidence>
<dbReference type="InterPro" id="IPR012349">
    <property type="entry name" value="Split_barrel_FMN-bd"/>
</dbReference>
<evidence type="ECO:0000313" key="10">
    <source>
        <dbReference type="EMBL" id="KAA0178342.1"/>
    </source>
</evidence>
<dbReference type="Gene3D" id="2.30.110.10">
    <property type="entry name" value="Electron Transport, Fmn-binding Protein, Chain A"/>
    <property type="match status" value="1"/>
</dbReference>
<keyword evidence="5" id="KW-0285">Flavoprotein</keyword>
<proteinExistence type="inferred from homology"/>
<evidence type="ECO:0000313" key="11">
    <source>
        <dbReference type="Proteomes" id="UP000322899"/>
    </source>
</evidence>
<dbReference type="EC" id="1.4.3.5" evidence="4"/>
<dbReference type="HAMAP" id="MF_01629">
    <property type="entry name" value="PdxH"/>
    <property type="match status" value="1"/>
</dbReference>
<dbReference type="Pfam" id="PF10590">
    <property type="entry name" value="PNP_phzG_C"/>
    <property type="match status" value="1"/>
</dbReference>
<evidence type="ECO:0000256" key="2">
    <source>
        <dbReference type="ARBA" id="ARBA00004738"/>
    </source>
</evidence>
<accession>A0A5A8ELI4</accession>
<reference evidence="10 11" key="1">
    <citation type="submission" date="2019-07" db="EMBL/GenBank/DDBJ databases">
        <title>Genomes of Cafeteria roenbergensis.</title>
        <authorList>
            <person name="Fischer M.G."/>
            <person name="Hackl T."/>
            <person name="Roman M."/>
        </authorList>
    </citation>
    <scope>NUCLEOTIDE SEQUENCE [LARGE SCALE GENOMIC DNA]</scope>
    <source>
        <strain evidence="10 11">E4-10P</strain>
    </source>
</reference>
<evidence type="ECO:0000259" key="9">
    <source>
        <dbReference type="Pfam" id="PF10590"/>
    </source>
</evidence>
<dbReference type="Pfam" id="PF01243">
    <property type="entry name" value="PNPOx_N"/>
    <property type="match status" value="1"/>
</dbReference>
<dbReference type="PANTHER" id="PTHR10851:SF0">
    <property type="entry name" value="PYRIDOXINE-5'-PHOSPHATE OXIDASE"/>
    <property type="match status" value="1"/>
</dbReference>
<organism evidence="10 11">
    <name type="scientific">Cafeteria roenbergensis</name>
    <name type="common">Marine flagellate</name>
    <dbReference type="NCBI Taxonomy" id="33653"/>
    <lineage>
        <taxon>Eukaryota</taxon>
        <taxon>Sar</taxon>
        <taxon>Stramenopiles</taxon>
        <taxon>Bigyra</taxon>
        <taxon>Opalozoa</taxon>
        <taxon>Bicosoecida</taxon>
        <taxon>Cafeteriaceae</taxon>
        <taxon>Cafeteria</taxon>
    </lineage>
</organism>
<evidence type="ECO:0000256" key="3">
    <source>
        <dbReference type="ARBA" id="ARBA00005037"/>
    </source>
</evidence>
<dbReference type="OrthoDB" id="303614at2759"/>
<evidence type="ECO:0000256" key="5">
    <source>
        <dbReference type="ARBA" id="ARBA00022630"/>
    </source>
</evidence>
<dbReference type="InterPro" id="IPR011576">
    <property type="entry name" value="Pyridox_Oxase_N"/>
</dbReference>
<dbReference type="AlphaFoldDB" id="A0A5A8ELI4"/>
<name>A0A5A8ELI4_CAFRO</name>
<comment type="cofactor">
    <cofactor evidence="1">
        <name>FMN</name>
        <dbReference type="ChEBI" id="CHEBI:58210"/>
    </cofactor>
</comment>
<evidence type="ECO:0000256" key="7">
    <source>
        <dbReference type="ARBA" id="ARBA00023002"/>
    </source>
</evidence>
<protein>
    <recommendedName>
        <fullName evidence="4">pyridoxal 5'-phosphate synthase</fullName>
        <ecNumber evidence="4">1.4.3.5</ecNumber>
    </recommendedName>
</protein>
<dbReference type="GO" id="GO:0004733">
    <property type="term" value="F:pyridoxamine phosphate oxidase activity"/>
    <property type="evidence" value="ECO:0007669"/>
    <property type="project" value="UniProtKB-EC"/>
</dbReference>
<dbReference type="PANTHER" id="PTHR10851">
    <property type="entry name" value="PYRIDOXINE-5-PHOSPHATE OXIDASE"/>
    <property type="match status" value="1"/>
</dbReference>